<feature type="domain" description="Thiolase C-terminal" evidence="6">
    <location>
        <begin position="264"/>
        <end position="383"/>
    </location>
</feature>
<proteinExistence type="inferred from homology"/>
<dbReference type="STRING" id="180197.SAMN02982919_00160"/>
<dbReference type="SUPFAM" id="SSF53901">
    <property type="entry name" value="Thiolase-like"/>
    <property type="match status" value="1"/>
</dbReference>
<evidence type="ECO:0000259" key="6">
    <source>
        <dbReference type="Pfam" id="PF02803"/>
    </source>
</evidence>
<dbReference type="NCBIfam" id="TIGR01930">
    <property type="entry name" value="AcCoA-C-Actrans"/>
    <property type="match status" value="1"/>
</dbReference>
<dbReference type="PIRSF" id="PIRSF000429">
    <property type="entry name" value="Ac-CoA_Ac_transf"/>
    <property type="match status" value="1"/>
</dbReference>
<keyword evidence="8" id="KW-1185">Reference proteome</keyword>
<dbReference type="CDD" id="cd00751">
    <property type="entry name" value="thiolase"/>
    <property type="match status" value="1"/>
</dbReference>
<dbReference type="PANTHER" id="PTHR18919:SF151">
    <property type="entry name" value="BLR2427 PROTEIN"/>
    <property type="match status" value="1"/>
</dbReference>
<gene>
    <name evidence="7" type="ORF">SAMN02982919_00160</name>
</gene>
<evidence type="ECO:0000256" key="3">
    <source>
        <dbReference type="ARBA" id="ARBA00023315"/>
    </source>
</evidence>
<dbReference type="EMBL" id="FOGD01000001">
    <property type="protein sequence ID" value="SEQ18747.1"/>
    <property type="molecule type" value="Genomic_DNA"/>
</dbReference>
<dbReference type="GO" id="GO:0003988">
    <property type="term" value="F:acetyl-CoA C-acyltransferase activity"/>
    <property type="evidence" value="ECO:0007669"/>
    <property type="project" value="UniProtKB-ARBA"/>
</dbReference>
<evidence type="ECO:0000313" key="7">
    <source>
        <dbReference type="EMBL" id="SEQ18747.1"/>
    </source>
</evidence>
<accession>A0A1H9DZK9</accession>
<evidence type="ECO:0000256" key="2">
    <source>
        <dbReference type="ARBA" id="ARBA00022679"/>
    </source>
</evidence>
<dbReference type="InterPro" id="IPR002155">
    <property type="entry name" value="Thiolase"/>
</dbReference>
<dbReference type="PROSITE" id="PS00737">
    <property type="entry name" value="THIOLASE_2"/>
    <property type="match status" value="1"/>
</dbReference>
<name>A0A1H9DZK9_9BURK</name>
<dbReference type="InterPro" id="IPR020616">
    <property type="entry name" value="Thiolase_N"/>
</dbReference>
<keyword evidence="3 4" id="KW-0012">Acyltransferase</keyword>
<evidence type="ECO:0000256" key="1">
    <source>
        <dbReference type="ARBA" id="ARBA00010982"/>
    </source>
</evidence>
<dbReference type="Pfam" id="PF00108">
    <property type="entry name" value="Thiolase_N"/>
    <property type="match status" value="1"/>
</dbReference>
<dbReference type="Gene3D" id="3.40.47.10">
    <property type="match status" value="2"/>
</dbReference>
<dbReference type="InterPro" id="IPR016039">
    <property type="entry name" value="Thiolase-like"/>
</dbReference>
<organism evidence="7 8">
    <name type="scientific">Giesbergeria anulus</name>
    <dbReference type="NCBI Taxonomy" id="180197"/>
    <lineage>
        <taxon>Bacteria</taxon>
        <taxon>Pseudomonadati</taxon>
        <taxon>Pseudomonadota</taxon>
        <taxon>Betaproteobacteria</taxon>
        <taxon>Burkholderiales</taxon>
        <taxon>Comamonadaceae</taxon>
        <taxon>Giesbergeria</taxon>
    </lineage>
</organism>
<evidence type="ECO:0000259" key="5">
    <source>
        <dbReference type="Pfam" id="PF00108"/>
    </source>
</evidence>
<feature type="domain" description="Thiolase N-terminal" evidence="5">
    <location>
        <begin position="10"/>
        <end position="252"/>
    </location>
</feature>
<protein>
    <submittedName>
        <fullName evidence="7">Acetyl-CoA C-acetyltransferase</fullName>
    </submittedName>
</protein>
<dbReference type="AlphaFoldDB" id="A0A1H9DZK9"/>
<reference evidence="7 8" key="1">
    <citation type="submission" date="2016-10" db="EMBL/GenBank/DDBJ databases">
        <authorList>
            <person name="de Groot N.N."/>
        </authorList>
    </citation>
    <scope>NUCLEOTIDE SEQUENCE [LARGE SCALE GENOMIC DNA]</scope>
    <source>
        <strain evidence="7 8">ATCC 35958</strain>
    </source>
</reference>
<dbReference type="InterPro" id="IPR020613">
    <property type="entry name" value="Thiolase_CS"/>
</dbReference>
<dbReference type="PANTHER" id="PTHR18919">
    <property type="entry name" value="ACETYL-COA C-ACYLTRANSFERASE"/>
    <property type="match status" value="1"/>
</dbReference>
<evidence type="ECO:0000256" key="4">
    <source>
        <dbReference type="RuleBase" id="RU003557"/>
    </source>
</evidence>
<comment type="similarity">
    <text evidence="1 4">Belongs to the thiolase-like superfamily. Thiolase family.</text>
</comment>
<dbReference type="Pfam" id="PF02803">
    <property type="entry name" value="Thiolase_C"/>
    <property type="match status" value="1"/>
</dbReference>
<dbReference type="InterPro" id="IPR020617">
    <property type="entry name" value="Thiolase_C"/>
</dbReference>
<keyword evidence="2 4" id="KW-0808">Transferase</keyword>
<evidence type="ECO:0000313" key="8">
    <source>
        <dbReference type="Proteomes" id="UP000199766"/>
    </source>
</evidence>
<sequence>MALTGGGWPIIGWARSAVAPVGGALSRLAIHDLAAPVLRHLLEQIQLPVDAVDALVLGNALGANGNPARMVALAAGLSTACPAITVDTQCCSGLDAVTQACGMLALGQAQVVIAGGAEAWSRAPLRMHRPWQANEPALPYERPAFAPPPFRDPDMLEAAADTAQRLGISRQRQDAYAIDSHHRAVQAADRVALEIAPVVGLTYDAYPRLMLPQRVARMPAVQQRLDGTGLDCSLSVAGTSPKADGAAFIVLATPKACERWHLQPQARWLGAVSQGNAPEEPMLCVIAPVKTLLQRHQLHPTQLSALELHDAFAAQALALCDALDIPTTCLNQQGGGIARGHPIGASGAIALVRALSQIKDRPRQARAVACVAGAGGLGTATLLAPW</sequence>
<dbReference type="Proteomes" id="UP000199766">
    <property type="component" value="Unassembled WGS sequence"/>
</dbReference>